<evidence type="ECO:0000256" key="5">
    <source>
        <dbReference type="ARBA" id="ARBA00022771"/>
    </source>
</evidence>
<keyword evidence="6" id="KW-0862">Zinc</keyword>
<keyword evidence="7" id="KW-0539">Nucleus</keyword>
<feature type="compositionally biased region" description="Basic and acidic residues" evidence="9">
    <location>
        <begin position="417"/>
        <end position="439"/>
    </location>
</feature>
<dbReference type="OrthoDB" id="106784at2759"/>
<comment type="caution">
    <text evidence="12">The sequence shown here is derived from an EMBL/GenBank/DDBJ whole genome shotgun (WGS) entry which is preliminary data.</text>
</comment>
<comment type="subcellular location">
    <subcellularLocation>
        <location evidence="1">Nucleus</location>
    </subcellularLocation>
</comment>
<dbReference type="GO" id="GO:0008073">
    <property type="term" value="F:ornithine decarboxylase inhibitor activity"/>
    <property type="evidence" value="ECO:0007669"/>
    <property type="project" value="InterPro"/>
</dbReference>
<feature type="domain" description="DWNN" evidence="11">
    <location>
        <begin position="5"/>
        <end position="96"/>
    </location>
</feature>
<dbReference type="Pfam" id="PF02100">
    <property type="entry name" value="ODC_AZ"/>
    <property type="match status" value="1"/>
</dbReference>
<dbReference type="Gene3D" id="3.30.40.10">
    <property type="entry name" value="Zinc/RING finger domain, C3HC4 (zinc finger)"/>
    <property type="match status" value="1"/>
</dbReference>
<dbReference type="GO" id="GO:0061630">
    <property type="term" value="F:ubiquitin protein ligase activity"/>
    <property type="evidence" value="ECO:0007669"/>
    <property type="project" value="InterPro"/>
</dbReference>
<dbReference type="SUPFAM" id="SSF55729">
    <property type="entry name" value="Acyl-CoA N-acyltransferases (Nat)"/>
    <property type="match status" value="1"/>
</dbReference>
<dbReference type="InterPro" id="IPR036875">
    <property type="entry name" value="Znf_CCHC_sf"/>
</dbReference>
<dbReference type="Pfam" id="PF13696">
    <property type="entry name" value="zf-CCHC_2"/>
    <property type="match status" value="1"/>
</dbReference>
<keyword evidence="13" id="KW-1185">Reference proteome</keyword>
<dbReference type="GO" id="GO:0005634">
    <property type="term" value="C:nucleus"/>
    <property type="evidence" value="ECO:0007669"/>
    <property type="project" value="UniProtKB-SubCell"/>
</dbReference>
<dbReference type="GO" id="GO:0003676">
    <property type="term" value="F:nucleic acid binding"/>
    <property type="evidence" value="ECO:0007669"/>
    <property type="project" value="InterPro"/>
</dbReference>
<comment type="similarity">
    <text evidence="2">Belongs to the ODC antizyme family.</text>
</comment>
<feature type="domain" description="CCHC-type" evidence="10">
    <location>
        <begin position="200"/>
        <end position="214"/>
    </location>
</feature>
<dbReference type="GO" id="GO:0008270">
    <property type="term" value="F:zinc ion binding"/>
    <property type="evidence" value="ECO:0007669"/>
    <property type="project" value="UniProtKB-KW"/>
</dbReference>
<keyword evidence="4" id="KW-0688">Ribosomal frameshifting</keyword>
<dbReference type="Gene3D" id="3.10.20.90">
    <property type="entry name" value="Phosphatidylinositol 3-kinase Catalytic Subunit, Chain A, domain 1"/>
    <property type="match status" value="1"/>
</dbReference>
<evidence type="ECO:0000313" key="12">
    <source>
        <dbReference type="EMBL" id="KAB8346365.1"/>
    </source>
</evidence>
<dbReference type="Gene3D" id="4.10.60.10">
    <property type="entry name" value="Zinc finger, CCHC-type"/>
    <property type="match status" value="1"/>
</dbReference>
<dbReference type="SUPFAM" id="SSF57850">
    <property type="entry name" value="RING/U-box"/>
    <property type="match status" value="1"/>
</dbReference>
<dbReference type="Gene3D" id="3.40.630.60">
    <property type="match status" value="1"/>
</dbReference>
<dbReference type="InterPro" id="IPR025829">
    <property type="entry name" value="Zn_knuckle_CX2CX3GHX4C"/>
</dbReference>
<feature type="compositionally biased region" description="Polar residues" evidence="9">
    <location>
        <begin position="641"/>
        <end position="652"/>
    </location>
</feature>
<dbReference type="InterPro" id="IPR038581">
    <property type="entry name" value="ODC_AZ_sf"/>
</dbReference>
<feature type="compositionally biased region" description="Basic and acidic residues" evidence="9">
    <location>
        <begin position="377"/>
        <end position="388"/>
    </location>
</feature>
<dbReference type="Proteomes" id="UP000327013">
    <property type="component" value="Unassembled WGS sequence"/>
</dbReference>
<dbReference type="PANTHER" id="PTHR15439">
    <property type="entry name" value="RETINOBLASTOMA-BINDING PROTEIN 6"/>
    <property type="match status" value="1"/>
</dbReference>
<organism evidence="12 13">
    <name type="scientific">Carpinus fangiana</name>
    <dbReference type="NCBI Taxonomy" id="176857"/>
    <lineage>
        <taxon>Eukaryota</taxon>
        <taxon>Viridiplantae</taxon>
        <taxon>Streptophyta</taxon>
        <taxon>Embryophyta</taxon>
        <taxon>Tracheophyta</taxon>
        <taxon>Spermatophyta</taxon>
        <taxon>Magnoliopsida</taxon>
        <taxon>eudicotyledons</taxon>
        <taxon>Gunneridae</taxon>
        <taxon>Pentapetalae</taxon>
        <taxon>rosids</taxon>
        <taxon>fabids</taxon>
        <taxon>Fagales</taxon>
        <taxon>Betulaceae</taxon>
        <taxon>Carpinus</taxon>
    </lineage>
</organism>
<reference evidence="12 13" key="1">
    <citation type="submission" date="2019-06" db="EMBL/GenBank/DDBJ databases">
        <title>A chromosomal-level reference genome of Carpinus fangiana (Coryloideae, Betulaceae).</title>
        <authorList>
            <person name="Yang X."/>
            <person name="Wang Z."/>
            <person name="Zhang L."/>
            <person name="Hao G."/>
            <person name="Liu J."/>
            <person name="Yang Y."/>
        </authorList>
    </citation>
    <scope>NUCLEOTIDE SEQUENCE [LARGE SCALE GENOMIC DNA]</scope>
    <source>
        <strain evidence="12">Cfa_2016G</strain>
        <tissue evidence="12">Leaf</tissue>
    </source>
</reference>
<evidence type="ECO:0000256" key="1">
    <source>
        <dbReference type="ARBA" id="ARBA00004123"/>
    </source>
</evidence>
<protein>
    <recommendedName>
        <fullName evidence="14">CCHC-type domain-containing protein</fullName>
    </recommendedName>
</protein>
<dbReference type="Pfam" id="PF08783">
    <property type="entry name" value="DWNN"/>
    <property type="match status" value="1"/>
</dbReference>
<evidence type="ECO:0000256" key="4">
    <source>
        <dbReference type="ARBA" id="ARBA00022758"/>
    </source>
</evidence>
<dbReference type="SUPFAM" id="SSF57756">
    <property type="entry name" value="Retrovirus zinc finger-like domains"/>
    <property type="match status" value="1"/>
</dbReference>
<dbReference type="GO" id="GO:0006397">
    <property type="term" value="P:mRNA processing"/>
    <property type="evidence" value="ECO:0007669"/>
    <property type="project" value="InterPro"/>
</dbReference>
<dbReference type="GO" id="GO:0075523">
    <property type="term" value="P:viral translational frameshifting"/>
    <property type="evidence" value="ECO:0007669"/>
    <property type="project" value="UniProtKB-KW"/>
</dbReference>
<dbReference type="InterPro" id="IPR014891">
    <property type="entry name" value="DWNN_domain"/>
</dbReference>
<evidence type="ECO:0000256" key="6">
    <source>
        <dbReference type="ARBA" id="ARBA00022833"/>
    </source>
</evidence>
<evidence type="ECO:0000313" key="13">
    <source>
        <dbReference type="Proteomes" id="UP000327013"/>
    </source>
</evidence>
<sequence length="938" mass="101053">MSSSIFFRFKSQKESQRVQFDGTSISVWEAKREIIALSKLGDGTDFDLAIYNEDSNEGSRRHNTSLPRPPLTYLVEYDDDTTLIPRSTSVIARRLPAAKPGQGRAARYVSGRMPVNARNSHRTEQTSTPATLPHSAPVMLNGAGPQTEEERIAAMFADGASQWKQQKEQMASQVPMPRTGGYKPNAKAAPDHPPPPGYLCYRCGEKGHWIQACPTNNDPSWEGRPRVKRTTGIPKSQLKTIEKPKSLTNDGLTDDARQPSGVMVNAEGEYVVAVPDQKSWEQYQTKAQASAEQAQANTAGSKELEERGLQCPIDKRLFVDPVKTPCCGTTYCNECIDNALANSDLVCPGCSTADVLIDDVIPDVDMVGKIKAYEEEKKAEKAKAEKPASPEAAVATTEEPVAAADEAAKSVEAVDEPAAKEETKNDAAEENQEPAKERTASPAASTTSSSNKRKASEDISAEQRIPTGPKAMRAQQQTAAPPMPIPPGFDASFVEQMNKLAGGTASTDVPNFSMGMGMPPMMPAAMSQGMAGMNPAMMMGMMNPMMMQQMGMPNFGMNGMGMGMGNMNFPMGNNFNNGQNGFGGSNQNTYNNGQNWNNYQNGRGNGGSFAGVPTGPAAFQNGGQQNGDDDAYMRKPLSKIVHNQPTTTSNPTEAEDTLVPAQPLRSPQKQPTQLSTPIKKTFPSPRAIGASKIVGISPAAARRESAGALVVDDLDEGVDYDAITPGVSFLDQKQGCATGFEPHVSRFAGRRQSEDVRLDQAVRAAFGTSTPPLSVSGSSIASSQGGYFNRPATEVVEATKSSPIKEFLEVWDYKGGARFRGFTVSSPSTSKSGADKAMFIFFDHPVISLDLKQGLMALIELASTPQLDCQRLIVCLERDDAIGTARAEGKLLRDLRWVGFEGATLDEFASRDELVDGEGATLVREPTSERWMMLGMDV</sequence>
<dbReference type="AlphaFoldDB" id="A0A5N6KXD8"/>
<dbReference type="CDD" id="cd16620">
    <property type="entry name" value="vRING-HC-C4C4_RBBP6"/>
    <property type="match status" value="1"/>
</dbReference>
<dbReference type="InterPro" id="IPR013083">
    <property type="entry name" value="Znf_RING/FYVE/PHD"/>
</dbReference>
<dbReference type="InterPro" id="IPR002993">
    <property type="entry name" value="ODC_AZ"/>
</dbReference>
<proteinExistence type="inferred from homology"/>
<dbReference type="GO" id="GO:0016567">
    <property type="term" value="P:protein ubiquitination"/>
    <property type="evidence" value="ECO:0007669"/>
    <property type="project" value="InterPro"/>
</dbReference>
<name>A0A5N6KXD8_9ROSI</name>
<feature type="compositionally biased region" description="Low complexity" evidence="9">
    <location>
        <begin position="389"/>
        <end position="405"/>
    </location>
</feature>
<evidence type="ECO:0000256" key="7">
    <source>
        <dbReference type="ARBA" id="ARBA00023242"/>
    </source>
</evidence>
<dbReference type="GO" id="GO:0006511">
    <property type="term" value="P:ubiquitin-dependent protein catabolic process"/>
    <property type="evidence" value="ECO:0007669"/>
    <property type="project" value="TreeGrafter"/>
</dbReference>
<accession>A0A5N6KXD8</accession>
<dbReference type="PROSITE" id="PS51282">
    <property type="entry name" value="DWNN"/>
    <property type="match status" value="1"/>
</dbReference>
<dbReference type="SMART" id="SM00343">
    <property type="entry name" value="ZnF_C2HC"/>
    <property type="match status" value="1"/>
</dbReference>
<evidence type="ECO:0000256" key="8">
    <source>
        <dbReference type="PROSITE-ProRule" id="PRU00047"/>
    </source>
</evidence>
<evidence type="ECO:0000259" key="11">
    <source>
        <dbReference type="PROSITE" id="PS51282"/>
    </source>
</evidence>
<feature type="region of interest" description="Disordered" evidence="9">
    <location>
        <begin position="377"/>
        <end position="481"/>
    </location>
</feature>
<feature type="region of interest" description="Disordered" evidence="9">
    <location>
        <begin position="118"/>
        <end position="138"/>
    </location>
</feature>
<gene>
    <name evidence="12" type="ORF">FH972_023407</name>
</gene>
<keyword evidence="5 8" id="KW-0863">Zinc-finger</keyword>
<evidence type="ECO:0000256" key="3">
    <source>
        <dbReference type="ARBA" id="ARBA00022723"/>
    </source>
</evidence>
<dbReference type="PANTHER" id="PTHR15439:SF0">
    <property type="entry name" value="CELL DIVISION CYCLE AND APOPTOSIS REGULATOR PROTEIN 1-RELATED"/>
    <property type="match status" value="1"/>
</dbReference>
<evidence type="ECO:0000256" key="9">
    <source>
        <dbReference type="SAM" id="MobiDB-lite"/>
    </source>
</evidence>
<dbReference type="SMART" id="SM01180">
    <property type="entry name" value="DWNN"/>
    <property type="match status" value="1"/>
</dbReference>
<dbReference type="EMBL" id="VIBQ01000013">
    <property type="protein sequence ID" value="KAB8346365.1"/>
    <property type="molecule type" value="Genomic_DNA"/>
</dbReference>
<dbReference type="InterPro" id="IPR001878">
    <property type="entry name" value="Znf_CCHC"/>
</dbReference>
<evidence type="ECO:0000256" key="2">
    <source>
        <dbReference type="ARBA" id="ARBA00008796"/>
    </source>
</evidence>
<evidence type="ECO:0008006" key="14">
    <source>
        <dbReference type="Google" id="ProtNLM"/>
    </source>
</evidence>
<dbReference type="PROSITE" id="PS50158">
    <property type="entry name" value="ZF_CCHC"/>
    <property type="match status" value="1"/>
</dbReference>
<evidence type="ECO:0000259" key="10">
    <source>
        <dbReference type="PROSITE" id="PS50158"/>
    </source>
</evidence>
<dbReference type="InterPro" id="IPR033489">
    <property type="entry name" value="RBBP6"/>
</dbReference>
<feature type="compositionally biased region" description="Polar residues" evidence="9">
    <location>
        <begin position="665"/>
        <end position="678"/>
    </location>
</feature>
<keyword evidence="3" id="KW-0479">Metal-binding</keyword>
<feature type="region of interest" description="Disordered" evidence="9">
    <location>
        <begin position="599"/>
        <end position="683"/>
    </location>
</feature>
<dbReference type="InterPro" id="IPR016181">
    <property type="entry name" value="Acyl_CoA_acyltransferase"/>
</dbReference>
<feature type="compositionally biased region" description="Low complexity" evidence="9">
    <location>
        <begin position="440"/>
        <end position="450"/>
    </location>
</feature>